<feature type="domain" description="HEPN" evidence="2">
    <location>
        <begin position="17"/>
        <end position="127"/>
    </location>
</feature>
<evidence type="ECO:0000313" key="5">
    <source>
        <dbReference type="Proteomes" id="UP000421283"/>
    </source>
</evidence>
<dbReference type="AlphaFoldDB" id="A0AA90VM17"/>
<sequence length="132" mass="15159">MKVMDQVNKDTLISLQVEKAKRFLTQADEMVELKHWDLAANRYYYACFHAVQALFIAKGVNAHTHAGINTQFSLHFVKTGIVDISYGSFLARMFQLRQKADYNCAYEISENDILEIIGLSHDFIKTILNLVK</sequence>
<organism evidence="4 5">
    <name type="scientific">Segatella copri</name>
    <dbReference type="NCBI Taxonomy" id="165179"/>
    <lineage>
        <taxon>Bacteria</taxon>
        <taxon>Pseudomonadati</taxon>
        <taxon>Bacteroidota</taxon>
        <taxon>Bacteroidia</taxon>
        <taxon>Bacteroidales</taxon>
        <taxon>Prevotellaceae</taxon>
        <taxon>Segatella</taxon>
    </lineage>
</organism>
<dbReference type="EMBL" id="VZAP01000142">
    <property type="protein sequence ID" value="MQO93263.1"/>
    <property type="molecule type" value="Genomic_DNA"/>
</dbReference>
<dbReference type="Proteomes" id="UP000421283">
    <property type="component" value="Unassembled WGS sequence"/>
</dbReference>
<comment type="similarity">
    <text evidence="1">Belongs to the UPF0332 family.</text>
</comment>
<dbReference type="InterPro" id="IPR007842">
    <property type="entry name" value="HEPN_dom"/>
</dbReference>
<comment type="caution">
    <text evidence="4">The sequence shown here is derived from an EMBL/GenBank/DDBJ whole genome shotgun (WGS) entry which is preliminary data.</text>
</comment>
<dbReference type="EMBL" id="JAHOEP010000006">
    <property type="protein sequence ID" value="MBV3407346.1"/>
    <property type="molecule type" value="Genomic_DNA"/>
</dbReference>
<protein>
    <submittedName>
        <fullName evidence="4">HEPN domain-containing protein</fullName>
    </submittedName>
</protein>
<reference evidence="5" key="1">
    <citation type="submission" date="2019-09" db="EMBL/GenBank/DDBJ databases">
        <title>Distinct polysaccharide growth profiles of human intestinal Prevotella copri isolates.</title>
        <authorList>
            <person name="Fehlner-Peach H."/>
            <person name="Magnabosco C."/>
            <person name="Raghavan V."/>
            <person name="Scher J.U."/>
            <person name="Tett A."/>
            <person name="Cox L.M."/>
            <person name="Gottsegen C."/>
            <person name="Watters A."/>
            <person name="Wiltshire- Gordon J.D."/>
            <person name="Segata N."/>
            <person name="Bonneau R."/>
            <person name="Littman D.R."/>
        </authorList>
    </citation>
    <scope>NUCLEOTIDE SEQUENCE [LARGE SCALE GENOMIC DNA]</scope>
    <source>
        <strain evidence="5">iAU3127</strain>
    </source>
</reference>
<evidence type="ECO:0000313" key="4">
    <source>
        <dbReference type="EMBL" id="MQO93263.1"/>
    </source>
</evidence>
<reference evidence="4" key="3">
    <citation type="submission" date="2022-12" db="EMBL/GenBank/DDBJ databases">
        <title>Distinct polysaccharide growth profiles of human intestinal Prevotella copri isolates.</title>
        <authorList>
            <person name="Fehlner-Peach H."/>
            <person name="Magnabosco C."/>
            <person name="Raghavan V."/>
            <person name="Scher J.U."/>
            <person name="Tett A."/>
            <person name="Cox L.M."/>
            <person name="Gottsegen C."/>
            <person name="Watters A."/>
            <person name="Wiltshire- Gordon J.D."/>
            <person name="Segata N."/>
            <person name="Bonneau R."/>
            <person name="Littman D.R."/>
        </authorList>
    </citation>
    <scope>NUCLEOTIDE SEQUENCE</scope>
    <source>
        <strain evidence="4">IAU3127</strain>
    </source>
</reference>
<dbReference type="PANTHER" id="PTHR36565">
    <property type="entry name" value="UPF0332 PROTEIN TM_1000"/>
    <property type="match status" value="1"/>
</dbReference>
<accession>A0AA90VM17</accession>
<name>A0AA90VM17_9BACT</name>
<evidence type="ECO:0000313" key="3">
    <source>
        <dbReference type="EMBL" id="MBV3407346.1"/>
    </source>
</evidence>
<dbReference type="InterPro" id="IPR052226">
    <property type="entry name" value="UPF0332_toxin"/>
</dbReference>
<dbReference type="Pfam" id="PF05168">
    <property type="entry name" value="HEPN"/>
    <property type="match status" value="1"/>
</dbReference>
<dbReference type="Proteomes" id="UP001196316">
    <property type="component" value="Unassembled WGS sequence"/>
</dbReference>
<evidence type="ECO:0000256" key="1">
    <source>
        <dbReference type="ARBA" id="ARBA00038248"/>
    </source>
</evidence>
<dbReference type="Gene3D" id="1.20.120.330">
    <property type="entry name" value="Nucleotidyltransferases domain 2"/>
    <property type="match status" value="1"/>
</dbReference>
<proteinExistence type="inferred from homology"/>
<gene>
    <name evidence="4" type="ORF">F7D31_11465</name>
    <name evidence="3" type="ORF">KSW80_02800</name>
</gene>
<evidence type="ECO:0000259" key="2">
    <source>
        <dbReference type="Pfam" id="PF05168"/>
    </source>
</evidence>
<dbReference type="PANTHER" id="PTHR36565:SF1">
    <property type="entry name" value="UPF0332 PROTEIN TM_1000"/>
    <property type="match status" value="1"/>
</dbReference>
<reference evidence="3" key="2">
    <citation type="submission" date="2021-06" db="EMBL/GenBank/DDBJ databases">
        <title>Collection of gut derived symbiotic bacterial strains cultured from healthy donors.</title>
        <authorList>
            <person name="Lin H."/>
            <person name="Littmann E."/>
            <person name="Pamer E.G."/>
        </authorList>
    </citation>
    <scope>NUCLEOTIDE SEQUENCE</scope>
    <source>
        <strain evidence="3">MSK.21.60</strain>
    </source>
</reference>